<dbReference type="InterPro" id="IPR036249">
    <property type="entry name" value="Thioredoxin-like_sf"/>
</dbReference>
<dbReference type="CDD" id="cd02972">
    <property type="entry name" value="DsbA_family"/>
    <property type="match status" value="1"/>
</dbReference>
<proteinExistence type="predicted"/>
<name>A0A0E3WHC6_9BACL</name>
<keyword evidence="1" id="KW-1133">Transmembrane helix</keyword>
<organism evidence="2 3">
    <name type="scientific">Paenibacillus riograndensis SBR5</name>
    <dbReference type="NCBI Taxonomy" id="1073571"/>
    <lineage>
        <taxon>Bacteria</taxon>
        <taxon>Bacillati</taxon>
        <taxon>Bacillota</taxon>
        <taxon>Bacilli</taxon>
        <taxon>Bacillales</taxon>
        <taxon>Paenibacillaceae</taxon>
        <taxon>Paenibacillus</taxon>
        <taxon>Paenibacillus sonchi group</taxon>
    </lineage>
</organism>
<dbReference type="PATRIC" id="fig|1073571.4.peg.2824"/>
<sequence length="106" mass="11872">MKNHRKKFTIVIGFVVIFAVILFSSNIFNEKTSANQLPTLMDAKGKLEIKKGDFDLENQPFLGDKNVKKDFKISAANGIFGTPTFLVNGIGVDTIQLREKVLEQLQ</sequence>
<keyword evidence="1" id="KW-0472">Membrane</keyword>
<evidence type="ECO:0000313" key="3">
    <source>
        <dbReference type="Proteomes" id="UP000033163"/>
    </source>
</evidence>
<dbReference type="Gene3D" id="3.40.30.10">
    <property type="entry name" value="Glutaredoxin"/>
    <property type="match status" value="1"/>
</dbReference>
<accession>A0A0E3WHC6</accession>
<gene>
    <name evidence="2" type="ORF">PRIO_2649</name>
</gene>
<dbReference type="HOGENOM" id="CLU_2220584_0_0_9"/>
<dbReference type="RefSeq" id="WP_046502820.1">
    <property type="nucleotide sequence ID" value="NZ_LN831776.1"/>
</dbReference>
<reference evidence="3" key="1">
    <citation type="submission" date="2015-03" db="EMBL/GenBank/DDBJ databases">
        <authorList>
            <person name="Wibberg D."/>
        </authorList>
    </citation>
    <scope>NUCLEOTIDE SEQUENCE [LARGE SCALE GENOMIC DNA]</scope>
</reference>
<evidence type="ECO:0000256" key="1">
    <source>
        <dbReference type="SAM" id="Phobius"/>
    </source>
</evidence>
<protein>
    <submittedName>
        <fullName evidence="2">Uncharacterized protein</fullName>
    </submittedName>
</protein>
<feature type="transmembrane region" description="Helical" evidence="1">
    <location>
        <begin position="7"/>
        <end position="28"/>
    </location>
</feature>
<keyword evidence="1" id="KW-0812">Transmembrane</keyword>
<dbReference type="SUPFAM" id="SSF52833">
    <property type="entry name" value="Thioredoxin-like"/>
    <property type="match status" value="1"/>
</dbReference>
<dbReference type="EMBL" id="LN831776">
    <property type="protein sequence ID" value="CQR55053.1"/>
    <property type="molecule type" value="Genomic_DNA"/>
</dbReference>
<dbReference type="AlphaFoldDB" id="A0A0E3WHC6"/>
<dbReference type="KEGG" id="pri:PRIO_2649"/>
<evidence type="ECO:0000313" key="2">
    <source>
        <dbReference type="EMBL" id="CQR55053.1"/>
    </source>
</evidence>
<dbReference type="Proteomes" id="UP000033163">
    <property type="component" value="Chromosome I"/>
</dbReference>